<evidence type="ECO:0000313" key="3">
    <source>
        <dbReference type="EMBL" id="KUJ15359.1"/>
    </source>
</evidence>
<keyword evidence="2" id="KW-1133">Transmembrane helix</keyword>
<keyword evidence="4" id="KW-1185">Reference proteome</keyword>
<accession>A0A194X5K2</accession>
<feature type="transmembrane region" description="Helical" evidence="2">
    <location>
        <begin position="33"/>
        <end position="57"/>
    </location>
</feature>
<evidence type="ECO:0000256" key="2">
    <source>
        <dbReference type="SAM" id="Phobius"/>
    </source>
</evidence>
<dbReference type="OrthoDB" id="3540210at2759"/>
<feature type="compositionally biased region" description="Polar residues" evidence="1">
    <location>
        <begin position="649"/>
        <end position="673"/>
    </location>
</feature>
<feature type="transmembrane region" description="Helical" evidence="2">
    <location>
        <begin position="115"/>
        <end position="135"/>
    </location>
</feature>
<dbReference type="Proteomes" id="UP000070700">
    <property type="component" value="Unassembled WGS sequence"/>
</dbReference>
<feature type="compositionally biased region" description="Basic and acidic residues" evidence="1">
    <location>
        <begin position="697"/>
        <end position="715"/>
    </location>
</feature>
<keyword evidence="2" id="KW-0472">Membrane</keyword>
<protein>
    <submittedName>
        <fullName evidence="3">Uncharacterized protein</fullName>
    </submittedName>
</protein>
<dbReference type="InParanoid" id="A0A194X5K2"/>
<evidence type="ECO:0000313" key="4">
    <source>
        <dbReference type="Proteomes" id="UP000070700"/>
    </source>
</evidence>
<sequence length="715" mass="79476">MNNATVYLGVWTNWSNGGLMGATLTTTRKLGDLLIAFTAFLIPYVASRFWRIFCLIVHRYYSTADHRDAVHHQRQIILRNSSSPEVGLVSLFNIFFAWWTSQQPTGKTHKRLSRLLPTALFAICCISAFTVAGGLSAQISTARGDVVLLKGSQCGIGSPPNDTSSQSDYYSTMSESLKDAANYAHGYLDSNNDLGMNTPASERLRMRYVLQCSPLVTEGFTSEFVTPEDNMTWVRYNYGEWAAVDANNDTVANYTFDVPNLDAQYAFLHNAPQFRAGGNYGLNYRLSATTSKTVAGSAVAALSDFMPIPQLFRPDGDVSIMLLSGNGVLFYGQEMDDDWYRGTVPGTVMSSAENASTMMMEGYLPQEAGSPLGCLTIERWQWCNGDKCGPLASAWDSFAGAAPLFNMTAEDFDPNAIDRPLSNSTIGTLLTWSFLTQVEAFPDVSSIVRELRAESLASQSLLQDAFQLPIPLNQWQLDVTNWFNIVLAVWQSTFVTTAVGNSDPVLEQSQFTPQNAAERKYCNSQKIRSTTYASFSLFGLLFTYIITILIILTSFILEPIFSLLQRRRKYEEYARLEWVTNETLQLHRLTQEELNLGTWHGCTDLVPTTEVGEVMAGLDIADLEHPVLRRPGEEGEKKKREGGEIEHVNSGSDQGLVQHNTESTTVGSDQVSLVSDEGEDEMRILPMRVNGQDENFAPDKKRVDVAEVEVDDRSE</sequence>
<dbReference type="KEGG" id="psco:LY89DRAFT_719925"/>
<evidence type="ECO:0000256" key="1">
    <source>
        <dbReference type="SAM" id="MobiDB-lite"/>
    </source>
</evidence>
<reference evidence="3 4" key="1">
    <citation type="submission" date="2015-10" db="EMBL/GenBank/DDBJ databases">
        <title>Full genome of DAOMC 229536 Phialocephala scopiformis, a fungal endophyte of spruce producing the potent anti-insectan compound rugulosin.</title>
        <authorList>
            <consortium name="DOE Joint Genome Institute"/>
            <person name="Walker A.K."/>
            <person name="Frasz S.L."/>
            <person name="Seifert K.A."/>
            <person name="Miller J.D."/>
            <person name="Mondo S.J."/>
            <person name="Labutti K."/>
            <person name="Lipzen A."/>
            <person name="Dockter R."/>
            <person name="Kennedy M."/>
            <person name="Grigoriev I.V."/>
            <person name="Spatafora J.W."/>
        </authorList>
    </citation>
    <scope>NUCLEOTIDE SEQUENCE [LARGE SCALE GENOMIC DNA]</scope>
    <source>
        <strain evidence="3 4">CBS 120377</strain>
    </source>
</reference>
<name>A0A194X5K2_MOLSC</name>
<dbReference type="AlphaFoldDB" id="A0A194X5K2"/>
<dbReference type="RefSeq" id="XP_018069714.1">
    <property type="nucleotide sequence ID" value="XM_018218533.1"/>
</dbReference>
<dbReference type="EMBL" id="KQ947418">
    <property type="protein sequence ID" value="KUJ15359.1"/>
    <property type="molecule type" value="Genomic_DNA"/>
</dbReference>
<organism evidence="3 4">
    <name type="scientific">Mollisia scopiformis</name>
    <name type="common">Conifer needle endophyte fungus</name>
    <name type="synonym">Phialocephala scopiformis</name>
    <dbReference type="NCBI Taxonomy" id="149040"/>
    <lineage>
        <taxon>Eukaryota</taxon>
        <taxon>Fungi</taxon>
        <taxon>Dikarya</taxon>
        <taxon>Ascomycota</taxon>
        <taxon>Pezizomycotina</taxon>
        <taxon>Leotiomycetes</taxon>
        <taxon>Helotiales</taxon>
        <taxon>Mollisiaceae</taxon>
        <taxon>Mollisia</taxon>
    </lineage>
</organism>
<feature type="region of interest" description="Disordered" evidence="1">
    <location>
        <begin position="629"/>
        <end position="715"/>
    </location>
</feature>
<feature type="transmembrane region" description="Helical" evidence="2">
    <location>
        <begin position="532"/>
        <end position="557"/>
    </location>
</feature>
<gene>
    <name evidence="3" type="ORF">LY89DRAFT_719925</name>
</gene>
<keyword evidence="2" id="KW-0812">Transmembrane</keyword>
<feature type="compositionally biased region" description="Basic and acidic residues" evidence="1">
    <location>
        <begin position="629"/>
        <end position="647"/>
    </location>
</feature>
<proteinExistence type="predicted"/>
<dbReference type="GeneID" id="28828259"/>